<dbReference type="EMBL" id="JAULBC010000002">
    <property type="protein sequence ID" value="MEX6687473.1"/>
    <property type="molecule type" value="Genomic_DNA"/>
</dbReference>
<sequence>MKNKNILSLLAVICILVIQTGCKKVADFYTDIHLDVKGRYQVKNVSFTTGYGPEAVKNYNFFYSDDKKLEKIQYGEYDRIEFTYNPQGKLRKMMTLGYSAKYGDYDRADLFSYPDSNTIIQTIYYGGQIWEPIWGLDSAVKVMKLDNKGRVIWEKTTVATTYSGEIKGRILTYSYDADGNRVIPAVTYTKKPSIRKLDDVFMLLDRNYSVNTASDESDQFNTAGLPVRLKRNKRDFLSLGYSNFKNNSIQDVVVEYTK</sequence>
<dbReference type="Proteomes" id="UP001560573">
    <property type="component" value="Unassembled WGS sequence"/>
</dbReference>
<accession>A0ABV3ZC92</accession>
<comment type="caution">
    <text evidence="1">The sequence shown here is derived from an EMBL/GenBank/DDBJ whole genome shotgun (WGS) entry which is preliminary data.</text>
</comment>
<reference evidence="1 2" key="1">
    <citation type="submission" date="2023-07" db="EMBL/GenBank/DDBJ databases">
        <authorList>
            <person name="Lian W.-H."/>
        </authorList>
    </citation>
    <scope>NUCLEOTIDE SEQUENCE [LARGE SCALE GENOMIC DNA]</scope>
    <source>
        <strain evidence="1 2">SYSU DXS3180</strain>
    </source>
</reference>
<gene>
    <name evidence="1" type="ORF">QTN47_08230</name>
</gene>
<dbReference type="RefSeq" id="WP_369328879.1">
    <property type="nucleotide sequence ID" value="NZ_JAULBC010000002.1"/>
</dbReference>
<evidence type="ECO:0000313" key="2">
    <source>
        <dbReference type="Proteomes" id="UP001560573"/>
    </source>
</evidence>
<name>A0ABV3ZC92_9BACT</name>
<organism evidence="1 2">
    <name type="scientific">Danxiaibacter flavus</name>
    <dbReference type="NCBI Taxonomy" id="3049108"/>
    <lineage>
        <taxon>Bacteria</taxon>
        <taxon>Pseudomonadati</taxon>
        <taxon>Bacteroidota</taxon>
        <taxon>Chitinophagia</taxon>
        <taxon>Chitinophagales</taxon>
        <taxon>Chitinophagaceae</taxon>
        <taxon>Danxiaibacter</taxon>
    </lineage>
</organism>
<evidence type="ECO:0000313" key="1">
    <source>
        <dbReference type="EMBL" id="MEX6687473.1"/>
    </source>
</evidence>
<keyword evidence="2" id="KW-1185">Reference proteome</keyword>
<proteinExistence type="predicted"/>
<evidence type="ECO:0008006" key="3">
    <source>
        <dbReference type="Google" id="ProtNLM"/>
    </source>
</evidence>
<protein>
    <recommendedName>
        <fullName evidence="3">YD repeat-containing protein</fullName>
    </recommendedName>
</protein>